<evidence type="ECO:0000256" key="4">
    <source>
        <dbReference type="ARBA" id="ARBA00022679"/>
    </source>
</evidence>
<dbReference type="RefSeq" id="WP_353896978.1">
    <property type="nucleotide sequence ID" value="NZ_JBEVCJ010000021.1"/>
</dbReference>
<evidence type="ECO:0000256" key="7">
    <source>
        <dbReference type="ARBA" id="ARBA00047942"/>
    </source>
</evidence>
<dbReference type="Gene3D" id="3.40.50.150">
    <property type="entry name" value="Vaccinia Virus protein VP39"/>
    <property type="match status" value="1"/>
</dbReference>
<evidence type="ECO:0000313" key="10">
    <source>
        <dbReference type="EMBL" id="MET1256392.1"/>
    </source>
</evidence>
<dbReference type="PRINTS" id="PR00507">
    <property type="entry name" value="N12N6MTFRASE"/>
</dbReference>
<evidence type="ECO:0000256" key="5">
    <source>
        <dbReference type="ARBA" id="ARBA00022691"/>
    </source>
</evidence>
<dbReference type="PANTHER" id="PTHR42933">
    <property type="entry name" value="SLR6095 PROTEIN"/>
    <property type="match status" value="1"/>
</dbReference>
<dbReference type="PROSITE" id="PS00092">
    <property type="entry name" value="N6_MTASE"/>
    <property type="match status" value="1"/>
</dbReference>
<dbReference type="Gene3D" id="1.20.1260.30">
    <property type="match status" value="1"/>
</dbReference>
<dbReference type="EMBL" id="JBEVCJ010000021">
    <property type="protein sequence ID" value="MET1256392.1"/>
    <property type="molecule type" value="Genomic_DNA"/>
</dbReference>
<comment type="caution">
    <text evidence="10">The sequence shown here is derived from an EMBL/GenBank/DDBJ whole genome shotgun (WGS) entry which is preliminary data.</text>
</comment>
<feature type="domain" description="DNA methylase adenine-specific" evidence="8">
    <location>
        <begin position="142"/>
        <end position="452"/>
    </location>
</feature>
<feature type="domain" description="N6 adenine-specific DNA methyltransferase N-terminal" evidence="9">
    <location>
        <begin position="7"/>
        <end position="68"/>
    </location>
</feature>
<reference evidence="10 11" key="1">
    <citation type="submission" date="2024-06" db="EMBL/GenBank/DDBJ databases">
        <authorList>
            <person name="Li F."/>
        </authorList>
    </citation>
    <scope>NUCLEOTIDE SEQUENCE [LARGE SCALE GENOMIC DNA]</scope>
    <source>
        <strain evidence="10 11">GXAS 311</strain>
    </source>
</reference>
<dbReference type="Pfam" id="PF02384">
    <property type="entry name" value="N6_Mtase"/>
    <property type="match status" value="1"/>
</dbReference>
<gene>
    <name evidence="10" type="ORF">ABVT43_14725</name>
</gene>
<dbReference type="InterPro" id="IPR003356">
    <property type="entry name" value="DNA_methylase_A-5"/>
</dbReference>
<keyword evidence="11" id="KW-1185">Reference proteome</keyword>
<keyword evidence="5" id="KW-0949">S-adenosyl-L-methionine</keyword>
<dbReference type="Pfam" id="PF12161">
    <property type="entry name" value="HsdM_N"/>
    <property type="match status" value="1"/>
</dbReference>
<sequence length="533" mass="59724">MTNNTIVQKLWNLCDVLRDDGINYSDYVTELVMLLFLKMVHENKESGILNKHHLPKGCRWTDINELDGINLLDTYKRILLILSTGKEIKPDPKDPSRTIEKTVVVDPLILAIYQDAHTRLREPRHLRQLIKSLDGIDWFSAQQDGLGDLYEGLLEKNANETKSGAGQYFTPRALIDSMIRCIKPQAGEVIQDPAAGTAGFLVAADAYIKLKTDNFIELNKKDQEFQRDKAFVGVELVPNTRRLALMNCLLHGMEGDDEGVVHLGNALGSVGAELKPAHVILANPPFGTSKGGEASITREDLTYETSNKQLAFLQHIYRGLKPGGRAAVVLPDNVLFESGKGTDIRRDLMNKCNLHTILRLPTGIFYAQGVKTNVLFFTKGTVKDPKQEENCTKNVWVYDLRTNMPSFGKRNPFGEQHLKPFEKVYGRKADGTSKRTEGEWSFDARDIEVDKSAVKENQGVDDELAHSRWRCFSRKWISETKGDSLDISWLKDKDSVDASDLPEPSVLAAEAKEELSAALKELDELMAALERAS</sequence>
<keyword evidence="3 10" id="KW-0489">Methyltransferase</keyword>
<protein>
    <recommendedName>
        <fullName evidence="2">site-specific DNA-methyltransferase (adenine-specific)</fullName>
        <ecNumber evidence="2">2.1.1.72</ecNumber>
    </recommendedName>
</protein>
<evidence type="ECO:0000259" key="9">
    <source>
        <dbReference type="Pfam" id="PF12161"/>
    </source>
</evidence>
<accession>A0ABV2BWR7</accession>
<evidence type="ECO:0000259" key="8">
    <source>
        <dbReference type="Pfam" id="PF02384"/>
    </source>
</evidence>
<evidence type="ECO:0000256" key="2">
    <source>
        <dbReference type="ARBA" id="ARBA00011900"/>
    </source>
</evidence>
<dbReference type="Proteomes" id="UP001548189">
    <property type="component" value="Unassembled WGS sequence"/>
</dbReference>
<dbReference type="InterPro" id="IPR022749">
    <property type="entry name" value="D12N6_MeTrfase_N"/>
</dbReference>
<dbReference type="SUPFAM" id="SSF53335">
    <property type="entry name" value="S-adenosyl-L-methionine-dependent methyltransferases"/>
    <property type="match status" value="1"/>
</dbReference>
<dbReference type="InterPro" id="IPR029063">
    <property type="entry name" value="SAM-dependent_MTases_sf"/>
</dbReference>
<evidence type="ECO:0000256" key="1">
    <source>
        <dbReference type="ARBA" id="ARBA00006594"/>
    </source>
</evidence>
<organism evidence="10 11">
    <name type="scientific">Aliikangiella maris</name>
    <dbReference type="NCBI Taxonomy" id="3162458"/>
    <lineage>
        <taxon>Bacteria</taxon>
        <taxon>Pseudomonadati</taxon>
        <taxon>Pseudomonadota</taxon>
        <taxon>Gammaproteobacteria</taxon>
        <taxon>Oceanospirillales</taxon>
        <taxon>Pleioneaceae</taxon>
        <taxon>Aliikangiella</taxon>
    </lineage>
</organism>
<dbReference type="InterPro" id="IPR038333">
    <property type="entry name" value="T1MK-like_N_sf"/>
</dbReference>
<dbReference type="InterPro" id="IPR002052">
    <property type="entry name" value="DNA_methylase_N6_adenine_CS"/>
</dbReference>
<comment type="similarity">
    <text evidence="1">Belongs to the N(4)/N(6)-methyltransferase family.</text>
</comment>
<dbReference type="InterPro" id="IPR051537">
    <property type="entry name" value="DNA_Adenine_Mtase"/>
</dbReference>
<comment type="catalytic activity">
    <reaction evidence="7">
        <text>a 2'-deoxyadenosine in DNA + S-adenosyl-L-methionine = an N(6)-methyl-2'-deoxyadenosine in DNA + S-adenosyl-L-homocysteine + H(+)</text>
        <dbReference type="Rhea" id="RHEA:15197"/>
        <dbReference type="Rhea" id="RHEA-COMP:12418"/>
        <dbReference type="Rhea" id="RHEA-COMP:12419"/>
        <dbReference type="ChEBI" id="CHEBI:15378"/>
        <dbReference type="ChEBI" id="CHEBI:57856"/>
        <dbReference type="ChEBI" id="CHEBI:59789"/>
        <dbReference type="ChEBI" id="CHEBI:90615"/>
        <dbReference type="ChEBI" id="CHEBI:90616"/>
        <dbReference type="EC" id="2.1.1.72"/>
    </reaction>
</comment>
<evidence type="ECO:0000256" key="6">
    <source>
        <dbReference type="ARBA" id="ARBA00022747"/>
    </source>
</evidence>
<dbReference type="GO" id="GO:0008168">
    <property type="term" value="F:methyltransferase activity"/>
    <property type="evidence" value="ECO:0007669"/>
    <property type="project" value="UniProtKB-KW"/>
</dbReference>
<evidence type="ECO:0000256" key="3">
    <source>
        <dbReference type="ARBA" id="ARBA00022603"/>
    </source>
</evidence>
<name>A0ABV2BWR7_9GAMM</name>
<dbReference type="GO" id="GO:0032259">
    <property type="term" value="P:methylation"/>
    <property type="evidence" value="ECO:0007669"/>
    <property type="project" value="UniProtKB-KW"/>
</dbReference>
<dbReference type="PANTHER" id="PTHR42933:SF4">
    <property type="entry name" value="TYPE I RESTRICTION ENZYME ECOKI METHYLASE SUBUNIT"/>
    <property type="match status" value="1"/>
</dbReference>
<keyword evidence="6" id="KW-0680">Restriction system</keyword>
<proteinExistence type="inferred from homology"/>
<keyword evidence="4" id="KW-0808">Transferase</keyword>
<dbReference type="EC" id="2.1.1.72" evidence="2"/>
<evidence type="ECO:0000313" key="11">
    <source>
        <dbReference type="Proteomes" id="UP001548189"/>
    </source>
</evidence>